<reference evidence="1 2" key="1">
    <citation type="journal article" date="2021" name="Hortic Res">
        <title>High-quality reference genome and annotation aids understanding of berry development for evergreen blueberry (Vaccinium darrowii).</title>
        <authorList>
            <person name="Yu J."/>
            <person name="Hulse-Kemp A.M."/>
            <person name="Babiker E."/>
            <person name="Staton M."/>
        </authorList>
    </citation>
    <scope>NUCLEOTIDE SEQUENCE [LARGE SCALE GENOMIC DNA]</scope>
    <source>
        <strain evidence="2">cv. NJ 8807/NJ 8810</strain>
        <tissue evidence="1">Young leaf</tissue>
    </source>
</reference>
<keyword evidence="2" id="KW-1185">Reference proteome</keyword>
<name>A0ACB7X8T0_9ERIC</name>
<proteinExistence type="predicted"/>
<comment type="caution">
    <text evidence="1">The sequence shown here is derived from an EMBL/GenBank/DDBJ whole genome shotgun (WGS) entry which is preliminary data.</text>
</comment>
<dbReference type="Proteomes" id="UP000828048">
    <property type="component" value="Chromosome 6"/>
</dbReference>
<dbReference type="EMBL" id="CM037156">
    <property type="protein sequence ID" value="KAH7837153.1"/>
    <property type="molecule type" value="Genomic_DNA"/>
</dbReference>
<sequence>MYCSSDNIPISDGIELVKKLLLKSKNCRLERLPILGGIDPLKLLVLRSKMVRFGNDEKSKFSSVPVMLKLVRFMLETVPVVVQRIPVQLQRFLRLVRDQEFREEEVGEKVFFQLTRASASAVADDLTSNGSDKKKRAKKRRMQGL</sequence>
<organism evidence="1 2">
    <name type="scientific">Vaccinium darrowii</name>
    <dbReference type="NCBI Taxonomy" id="229202"/>
    <lineage>
        <taxon>Eukaryota</taxon>
        <taxon>Viridiplantae</taxon>
        <taxon>Streptophyta</taxon>
        <taxon>Embryophyta</taxon>
        <taxon>Tracheophyta</taxon>
        <taxon>Spermatophyta</taxon>
        <taxon>Magnoliopsida</taxon>
        <taxon>eudicotyledons</taxon>
        <taxon>Gunneridae</taxon>
        <taxon>Pentapetalae</taxon>
        <taxon>asterids</taxon>
        <taxon>Ericales</taxon>
        <taxon>Ericaceae</taxon>
        <taxon>Vaccinioideae</taxon>
        <taxon>Vaccinieae</taxon>
        <taxon>Vaccinium</taxon>
    </lineage>
</organism>
<protein>
    <submittedName>
        <fullName evidence="1">Uncharacterized protein</fullName>
    </submittedName>
</protein>
<gene>
    <name evidence="1" type="ORF">Vadar_010233</name>
</gene>
<accession>A0ACB7X8T0</accession>
<evidence type="ECO:0000313" key="1">
    <source>
        <dbReference type="EMBL" id="KAH7837153.1"/>
    </source>
</evidence>
<evidence type="ECO:0000313" key="2">
    <source>
        <dbReference type="Proteomes" id="UP000828048"/>
    </source>
</evidence>